<dbReference type="AlphaFoldDB" id="A0AA86YZN7"/>
<dbReference type="EMBL" id="ABJD02000048">
    <property type="protein sequence ID" value="EDU61358.1"/>
    <property type="molecule type" value="Genomic_DNA"/>
</dbReference>
<sequence>MNTRDIQVENRCSKLSGCLNIANIMQFHDLLLPKLINGELTE</sequence>
<evidence type="ECO:0000313" key="1">
    <source>
        <dbReference type="EMBL" id="EDU61358.1"/>
    </source>
</evidence>
<comment type="caution">
    <text evidence="1">The sequence shown here is derived from an EMBL/GenBank/DDBJ whole genome shotgun (WGS) entry which is preliminary data.</text>
</comment>
<protein>
    <submittedName>
        <fullName evidence="1">Uncharacterized protein</fullName>
    </submittedName>
</protein>
<gene>
    <name evidence="1" type="ORF">PROSTU_00548</name>
</gene>
<reference evidence="2" key="1">
    <citation type="submission" date="2008-04" db="EMBL/GenBank/DDBJ databases">
        <title>Draft genome sequence of Providencia stuartii (ATCC 25827).</title>
        <authorList>
            <person name="Sudarsanam P."/>
            <person name="Ley R."/>
            <person name="Guruge J."/>
            <person name="Turnbaugh P.J."/>
            <person name="Mahowald M."/>
            <person name="Liep D."/>
            <person name="Gordon J."/>
        </authorList>
    </citation>
    <scope>NUCLEOTIDE SEQUENCE [LARGE SCALE GENOMIC DNA]</scope>
    <source>
        <strain evidence="2">ATCC 25827</strain>
    </source>
</reference>
<accession>A0AA86YZN7</accession>
<evidence type="ECO:0000313" key="2">
    <source>
        <dbReference type="Proteomes" id="UP000004506"/>
    </source>
</evidence>
<dbReference type="Proteomes" id="UP000004506">
    <property type="component" value="Unassembled WGS sequence"/>
</dbReference>
<organism evidence="1 2">
    <name type="scientific">Providencia stuartii ATCC 25827</name>
    <dbReference type="NCBI Taxonomy" id="471874"/>
    <lineage>
        <taxon>Bacteria</taxon>
        <taxon>Pseudomonadati</taxon>
        <taxon>Pseudomonadota</taxon>
        <taxon>Gammaproteobacteria</taxon>
        <taxon>Enterobacterales</taxon>
        <taxon>Morganellaceae</taxon>
        <taxon>Providencia</taxon>
    </lineage>
</organism>
<reference evidence="1 2" key="3">
    <citation type="submission" date="2008-05" db="EMBL/GenBank/DDBJ databases">
        <authorList>
            <person name="Fulton L."/>
            <person name="Clifton S."/>
            <person name="Fulton B."/>
            <person name="Xu J."/>
            <person name="Minx P."/>
            <person name="Pepin K.H."/>
            <person name="Johnson M."/>
            <person name="Thiruvilangam P."/>
            <person name="Bhonagiri V."/>
            <person name="Nash W.E."/>
            <person name="Mardis E.R."/>
            <person name="Wilson R.K."/>
        </authorList>
    </citation>
    <scope>NUCLEOTIDE SEQUENCE [LARGE SCALE GENOMIC DNA]</scope>
    <source>
        <strain evidence="1 2">ATCC 25827</strain>
    </source>
</reference>
<name>A0AA86YZN7_PROST</name>
<reference evidence="2" key="2">
    <citation type="submission" date="2008-04" db="EMBL/GenBank/DDBJ databases">
        <title>Draft genome sequence of Providencia stuartii(ATCC 25827).</title>
        <authorList>
            <person name="Sudarsanam P."/>
            <person name="Ley R."/>
            <person name="Guruge J."/>
            <person name="Turnbaugh P.J."/>
            <person name="Mahowald M."/>
            <person name="Liep D."/>
            <person name="Gordon J."/>
        </authorList>
    </citation>
    <scope>NUCLEOTIDE SEQUENCE [LARGE SCALE GENOMIC DNA]</scope>
    <source>
        <strain evidence="2">ATCC 25827</strain>
    </source>
</reference>
<proteinExistence type="predicted"/>